<comment type="subcellular location">
    <subcellularLocation>
        <location evidence="1">Nucleus</location>
    </subcellularLocation>
</comment>
<reference evidence="5 6" key="1">
    <citation type="submission" date="2015-10" db="EMBL/GenBank/DDBJ databases">
        <title>Full genome of DAOMC 229536 Phialocephala scopiformis, a fungal endophyte of spruce producing the potent anti-insectan compound rugulosin.</title>
        <authorList>
            <consortium name="DOE Joint Genome Institute"/>
            <person name="Walker A.K."/>
            <person name="Frasz S.L."/>
            <person name="Seifert K.A."/>
            <person name="Miller J.D."/>
            <person name="Mondo S.J."/>
            <person name="Labutti K."/>
            <person name="Lipzen A."/>
            <person name="Dockter R."/>
            <person name="Kennedy M."/>
            <person name="Grigoriev I.V."/>
            <person name="Spatafora J.W."/>
        </authorList>
    </citation>
    <scope>NUCLEOTIDE SEQUENCE [LARGE SCALE GENOMIC DNA]</scope>
    <source>
        <strain evidence="5 6">CBS 120377</strain>
    </source>
</reference>
<dbReference type="Pfam" id="PF04082">
    <property type="entry name" value="Fungal_trans"/>
    <property type="match status" value="1"/>
</dbReference>
<dbReference type="RefSeq" id="XP_018076592.1">
    <property type="nucleotide sequence ID" value="XM_018216651.1"/>
</dbReference>
<protein>
    <submittedName>
        <fullName evidence="5">Fungal-specific transcription factor domain protein</fullName>
    </submittedName>
</protein>
<dbReference type="InterPro" id="IPR050613">
    <property type="entry name" value="Sec_Metabolite_Reg"/>
</dbReference>
<dbReference type="PANTHER" id="PTHR31001">
    <property type="entry name" value="UNCHARACTERIZED TRANSCRIPTIONAL REGULATORY PROTEIN"/>
    <property type="match status" value="1"/>
</dbReference>
<dbReference type="GO" id="GO:0008270">
    <property type="term" value="F:zinc ion binding"/>
    <property type="evidence" value="ECO:0007669"/>
    <property type="project" value="InterPro"/>
</dbReference>
<keyword evidence="3" id="KW-0472">Membrane</keyword>
<dbReference type="PANTHER" id="PTHR31001:SF74">
    <property type="entry name" value="ZN(II)2CYS6 TRANSCRIPTION FACTOR (EUROFUNG)"/>
    <property type="match status" value="1"/>
</dbReference>
<evidence type="ECO:0000256" key="2">
    <source>
        <dbReference type="ARBA" id="ARBA00023242"/>
    </source>
</evidence>
<proteinExistence type="predicted"/>
<sequence length="526" mass="60130">MRPHSHGAKYVGSVHWAAVLDSISDLKDHYEAEEEARMLATVDDLPYGTSSSSSPNPRLLYQPVQATKADILASIPARPAVDRMVARYFNAQNNAPLPVLHSSHFLRQYESFWQDPNAASMLWIGVLFSIMALSMQLQHLIEDPPDPETLARIHMFRERTIHCLILGQFTWGKEYVLETMINYVALEMLLCKDADIGLWLVLGILVQLALSLGYHRDARNFSNVSPFAGEMRRRVWAVIMQMDLRLSSQMGLPRLLKLHQCDTTEPRNLLDTDFDEFTTELPPSRPETEETPVLYILAKNRIDHISGLVSDLLANTREHSYEEVMELDGKLQEAESSLPPIFRWQPLSQSFMVPPQIVMHRVWLQLAVPRLTIWLHRKYLAEYKYSQDACVQAAIKILEFQQLLDEETRPDGLLYPVRWMMTTSLGHFVFLLGMSILCYYVQLAKIRPDISLNEETGTKIYNLLRSTYPIWLRSSTVSREARQAAEHLSLLLGLQGRKEGGIQAAEEAVDGYHNVIRSGYLGLLSR</sequence>
<dbReference type="KEGG" id="psco:LY89DRAFT_693678"/>
<dbReference type="FunCoup" id="A0A194XR82">
    <property type="interactions" value="1401"/>
</dbReference>
<dbReference type="GO" id="GO:0003677">
    <property type="term" value="F:DNA binding"/>
    <property type="evidence" value="ECO:0007669"/>
    <property type="project" value="InterPro"/>
</dbReference>
<evidence type="ECO:0000256" key="1">
    <source>
        <dbReference type="ARBA" id="ARBA00004123"/>
    </source>
</evidence>
<dbReference type="OrthoDB" id="4934715at2759"/>
<dbReference type="SMART" id="SM00906">
    <property type="entry name" value="Fungal_trans"/>
    <property type="match status" value="1"/>
</dbReference>
<dbReference type="GeneID" id="28826377"/>
<evidence type="ECO:0000259" key="4">
    <source>
        <dbReference type="SMART" id="SM00906"/>
    </source>
</evidence>
<keyword evidence="3" id="KW-1133">Transmembrane helix</keyword>
<dbReference type="GO" id="GO:0005634">
    <property type="term" value="C:nucleus"/>
    <property type="evidence" value="ECO:0007669"/>
    <property type="project" value="UniProtKB-SubCell"/>
</dbReference>
<keyword evidence="6" id="KW-1185">Reference proteome</keyword>
<keyword evidence="2" id="KW-0539">Nucleus</keyword>
<evidence type="ECO:0000313" key="5">
    <source>
        <dbReference type="EMBL" id="KUJ22237.1"/>
    </source>
</evidence>
<gene>
    <name evidence="5" type="ORF">LY89DRAFT_693678</name>
</gene>
<evidence type="ECO:0000256" key="3">
    <source>
        <dbReference type="SAM" id="Phobius"/>
    </source>
</evidence>
<dbReference type="EMBL" id="KQ947406">
    <property type="protein sequence ID" value="KUJ22237.1"/>
    <property type="molecule type" value="Genomic_DNA"/>
</dbReference>
<evidence type="ECO:0000313" key="6">
    <source>
        <dbReference type="Proteomes" id="UP000070700"/>
    </source>
</evidence>
<feature type="domain" description="Xylanolytic transcriptional activator regulatory" evidence="4">
    <location>
        <begin position="198"/>
        <end position="272"/>
    </location>
</feature>
<feature type="transmembrane region" description="Helical" evidence="3">
    <location>
        <begin position="425"/>
        <end position="443"/>
    </location>
</feature>
<dbReference type="InterPro" id="IPR007219">
    <property type="entry name" value="XnlR_reg_dom"/>
</dbReference>
<dbReference type="GO" id="GO:0006351">
    <property type="term" value="P:DNA-templated transcription"/>
    <property type="evidence" value="ECO:0007669"/>
    <property type="project" value="InterPro"/>
</dbReference>
<dbReference type="Proteomes" id="UP000070700">
    <property type="component" value="Unassembled WGS sequence"/>
</dbReference>
<accession>A0A194XR82</accession>
<keyword evidence="3" id="KW-0812">Transmembrane</keyword>
<organism evidence="5 6">
    <name type="scientific">Mollisia scopiformis</name>
    <name type="common">Conifer needle endophyte fungus</name>
    <name type="synonym">Phialocephala scopiformis</name>
    <dbReference type="NCBI Taxonomy" id="149040"/>
    <lineage>
        <taxon>Eukaryota</taxon>
        <taxon>Fungi</taxon>
        <taxon>Dikarya</taxon>
        <taxon>Ascomycota</taxon>
        <taxon>Pezizomycotina</taxon>
        <taxon>Leotiomycetes</taxon>
        <taxon>Helotiales</taxon>
        <taxon>Mollisiaceae</taxon>
        <taxon>Mollisia</taxon>
    </lineage>
</organism>
<dbReference type="CDD" id="cd12148">
    <property type="entry name" value="fungal_TF_MHR"/>
    <property type="match status" value="1"/>
</dbReference>
<dbReference type="AlphaFoldDB" id="A0A194XR82"/>
<name>A0A194XR82_MOLSC</name>
<dbReference type="InParanoid" id="A0A194XR82"/>